<sequence>MGKQVVFWGPVHGQTGTTSNLMATACMIGLESTIRSLIGHTHGSYSILEPALLKDTLESLGTTFQISGLDALERLARNQRLTSLNVSDYTVPLLYQRLDLLTGSNHPADSIDHQGEWIDIFDQAKRGYDLVMIDVNSGLGQLNTVHMLQQSDMVVINLNQNAVLLDRLQEYQELTDLLKEKNCVFVLGQYNAHSKYTARNIARRYKFVQELYTIPHCVDFMDACNDHSVMEFLLRHRNVSSRHPNAPFIRDVRKLADAILKHTGIHSRLFCEKGA</sequence>
<dbReference type="EMBL" id="MSZX01000010">
    <property type="protein sequence ID" value="OPA74654.1"/>
    <property type="molecule type" value="Genomic_DNA"/>
</dbReference>
<dbReference type="AlphaFoldDB" id="A0A1T2X429"/>
<protein>
    <recommendedName>
        <fullName evidence="3">AAA domain-containing protein</fullName>
    </recommendedName>
</protein>
<keyword evidence="2" id="KW-1185">Reference proteome</keyword>
<proteinExistence type="predicted"/>
<dbReference type="RefSeq" id="WP_078501570.1">
    <property type="nucleotide sequence ID" value="NZ_MSZX01000010.1"/>
</dbReference>
<dbReference type="SUPFAM" id="SSF52540">
    <property type="entry name" value="P-loop containing nucleoside triphosphate hydrolases"/>
    <property type="match status" value="1"/>
</dbReference>
<dbReference type="InterPro" id="IPR027417">
    <property type="entry name" value="P-loop_NTPase"/>
</dbReference>
<dbReference type="OrthoDB" id="2842408at2"/>
<dbReference type="Gene3D" id="3.40.50.300">
    <property type="entry name" value="P-loop containing nucleotide triphosphate hydrolases"/>
    <property type="match status" value="1"/>
</dbReference>
<evidence type="ECO:0000313" key="1">
    <source>
        <dbReference type="EMBL" id="OPA74654.1"/>
    </source>
</evidence>
<comment type="caution">
    <text evidence="1">The sequence shown here is derived from an EMBL/GenBank/DDBJ whole genome shotgun (WGS) entry which is preliminary data.</text>
</comment>
<evidence type="ECO:0000313" key="2">
    <source>
        <dbReference type="Proteomes" id="UP000190188"/>
    </source>
</evidence>
<reference evidence="1 2" key="1">
    <citation type="submission" date="2017-01" db="EMBL/GenBank/DDBJ databases">
        <title>Genome analysis of Paenibacillus selenitrireducens ES3-24.</title>
        <authorList>
            <person name="Xu D."/>
            <person name="Yao R."/>
            <person name="Zheng S."/>
        </authorList>
    </citation>
    <scope>NUCLEOTIDE SEQUENCE [LARGE SCALE GENOMIC DNA]</scope>
    <source>
        <strain evidence="1 2">ES3-24</strain>
    </source>
</reference>
<dbReference type="Proteomes" id="UP000190188">
    <property type="component" value="Unassembled WGS sequence"/>
</dbReference>
<dbReference type="PROSITE" id="PS51257">
    <property type="entry name" value="PROKAR_LIPOPROTEIN"/>
    <property type="match status" value="1"/>
</dbReference>
<evidence type="ECO:0008006" key="3">
    <source>
        <dbReference type="Google" id="ProtNLM"/>
    </source>
</evidence>
<gene>
    <name evidence="1" type="ORF">BVG16_23130</name>
</gene>
<accession>A0A1T2X429</accession>
<organism evidence="1 2">
    <name type="scientific">Paenibacillus selenitireducens</name>
    <dbReference type="NCBI Taxonomy" id="1324314"/>
    <lineage>
        <taxon>Bacteria</taxon>
        <taxon>Bacillati</taxon>
        <taxon>Bacillota</taxon>
        <taxon>Bacilli</taxon>
        <taxon>Bacillales</taxon>
        <taxon>Paenibacillaceae</taxon>
        <taxon>Paenibacillus</taxon>
    </lineage>
</organism>
<name>A0A1T2X429_9BACL</name>
<dbReference type="STRING" id="1324314.BVG16_23130"/>